<evidence type="ECO:0000313" key="3">
    <source>
        <dbReference type="Proteomes" id="UP001165074"/>
    </source>
</evidence>
<gene>
    <name evidence="2" type="ORF">Airi02_086080</name>
</gene>
<keyword evidence="1" id="KW-0472">Membrane</keyword>
<sequence>MNGNWSPPIPTGADAVSAWRELDRQTRRDLLRGTGPHADPVVACVAVGYARTMLGGRWRARRLRRSFVFALAAIASMIAGAYLTALLHRPGVASAVPVVVLVAGSVWFVLDTTRLRLRLIRMENVNAPALLAGEVPAPWTAPSPVQGRPLTIAHDRRATSLGYARAFAVTGACAVVMPLLLGWFAAPFLVLCAVLWPLMAYNLIHWVLPRRPVLVLDGGGVRFGTGVGLPWSAITEIRVHPLRTGNRPNPRHRVIAFVCADPQVPLASLKGFRRGNARRSLTYYGSPLAVASRNLDHTTEEIVAAAVALHPVPVRRFAPS</sequence>
<proteinExistence type="predicted"/>
<keyword evidence="1" id="KW-0812">Transmembrane</keyword>
<evidence type="ECO:0000313" key="2">
    <source>
        <dbReference type="EMBL" id="GLY90679.1"/>
    </source>
</evidence>
<evidence type="ECO:0008006" key="4">
    <source>
        <dbReference type="Google" id="ProtNLM"/>
    </source>
</evidence>
<evidence type="ECO:0000256" key="1">
    <source>
        <dbReference type="SAM" id="Phobius"/>
    </source>
</evidence>
<feature type="transmembrane region" description="Helical" evidence="1">
    <location>
        <begin position="91"/>
        <end position="110"/>
    </location>
</feature>
<keyword evidence="1" id="KW-1133">Transmembrane helix</keyword>
<feature type="transmembrane region" description="Helical" evidence="1">
    <location>
        <begin position="188"/>
        <end position="208"/>
    </location>
</feature>
<dbReference type="EMBL" id="BSTK01000017">
    <property type="protein sequence ID" value="GLY90679.1"/>
    <property type="molecule type" value="Genomic_DNA"/>
</dbReference>
<protein>
    <recommendedName>
        <fullName evidence="4">PH domain-containing protein</fullName>
    </recommendedName>
</protein>
<feature type="transmembrane region" description="Helical" evidence="1">
    <location>
        <begin position="163"/>
        <end position="182"/>
    </location>
</feature>
<reference evidence="2" key="1">
    <citation type="submission" date="2023-03" db="EMBL/GenBank/DDBJ databases">
        <title>Actinoallomurus iriomotensis NBRC 103684.</title>
        <authorList>
            <person name="Ichikawa N."/>
            <person name="Sato H."/>
            <person name="Tonouchi N."/>
        </authorList>
    </citation>
    <scope>NUCLEOTIDE SEQUENCE</scope>
    <source>
        <strain evidence="2">NBRC 103684</strain>
    </source>
</reference>
<dbReference type="Proteomes" id="UP001165074">
    <property type="component" value="Unassembled WGS sequence"/>
</dbReference>
<organism evidence="2 3">
    <name type="scientific">Actinoallomurus iriomotensis</name>
    <dbReference type="NCBI Taxonomy" id="478107"/>
    <lineage>
        <taxon>Bacteria</taxon>
        <taxon>Bacillati</taxon>
        <taxon>Actinomycetota</taxon>
        <taxon>Actinomycetes</taxon>
        <taxon>Streptosporangiales</taxon>
        <taxon>Thermomonosporaceae</taxon>
        <taxon>Actinoallomurus</taxon>
    </lineage>
</organism>
<feature type="transmembrane region" description="Helical" evidence="1">
    <location>
        <begin position="67"/>
        <end position="85"/>
    </location>
</feature>
<dbReference type="AlphaFoldDB" id="A0A9W6SB69"/>
<name>A0A9W6SB69_9ACTN</name>
<comment type="caution">
    <text evidence="2">The sequence shown here is derived from an EMBL/GenBank/DDBJ whole genome shotgun (WGS) entry which is preliminary data.</text>
</comment>
<keyword evidence="3" id="KW-1185">Reference proteome</keyword>
<accession>A0A9W6SB69</accession>
<dbReference type="RefSeq" id="WP_285581745.1">
    <property type="nucleotide sequence ID" value="NZ_BSTK01000017.1"/>
</dbReference>